<name>A0AAU9UMV0_EUPED</name>
<comment type="caution">
    <text evidence="1">The sequence shown here is derived from an EMBL/GenBank/DDBJ whole genome shotgun (WGS) entry which is preliminary data.</text>
</comment>
<evidence type="ECO:0000313" key="2">
    <source>
        <dbReference type="Proteomes" id="UP001153954"/>
    </source>
</evidence>
<evidence type="ECO:0000313" key="1">
    <source>
        <dbReference type="EMBL" id="CAH2100346.1"/>
    </source>
</evidence>
<keyword evidence="2" id="KW-1185">Reference proteome</keyword>
<protein>
    <recommendedName>
        <fullName evidence="3">Reverse transcriptase</fullName>
    </recommendedName>
</protein>
<evidence type="ECO:0008006" key="3">
    <source>
        <dbReference type="Google" id="ProtNLM"/>
    </source>
</evidence>
<organism evidence="1 2">
    <name type="scientific">Euphydryas editha</name>
    <name type="common">Edith's checkerspot</name>
    <dbReference type="NCBI Taxonomy" id="104508"/>
    <lineage>
        <taxon>Eukaryota</taxon>
        <taxon>Metazoa</taxon>
        <taxon>Ecdysozoa</taxon>
        <taxon>Arthropoda</taxon>
        <taxon>Hexapoda</taxon>
        <taxon>Insecta</taxon>
        <taxon>Pterygota</taxon>
        <taxon>Neoptera</taxon>
        <taxon>Endopterygota</taxon>
        <taxon>Lepidoptera</taxon>
        <taxon>Glossata</taxon>
        <taxon>Ditrysia</taxon>
        <taxon>Papilionoidea</taxon>
        <taxon>Nymphalidae</taxon>
        <taxon>Nymphalinae</taxon>
        <taxon>Euphydryas</taxon>
    </lineage>
</organism>
<proteinExistence type="predicted"/>
<reference evidence="1" key="1">
    <citation type="submission" date="2022-03" db="EMBL/GenBank/DDBJ databases">
        <authorList>
            <person name="Tunstrom K."/>
        </authorList>
    </citation>
    <scope>NUCLEOTIDE SEQUENCE</scope>
</reference>
<gene>
    <name evidence="1" type="ORF">EEDITHA_LOCUS15224</name>
</gene>
<dbReference type="AlphaFoldDB" id="A0AAU9UMV0"/>
<sequence length="89" mass="10268">MTSSVAPVVANLWMEHVEEIALRTVPITVLIWKKYVNDVIGILPGNNTGPLRCLDCLRAETNHWIELHEPKILANERHSHHDSLERRLR</sequence>
<accession>A0AAU9UMV0</accession>
<dbReference type="EMBL" id="CAKOGL010000022">
    <property type="protein sequence ID" value="CAH2100346.1"/>
    <property type="molecule type" value="Genomic_DNA"/>
</dbReference>
<dbReference type="Proteomes" id="UP001153954">
    <property type="component" value="Unassembled WGS sequence"/>
</dbReference>